<feature type="compositionally biased region" description="Acidic residues" evidence="2">
    <location>
        <begin position="711"/>
        <end position="720"/>
    </location>
</feature>
<gene>
    <name evidence="4" type="primary">Ppid</name>
    <name evidence="4" type="ORF">SNAT2548_LOCUS6103</name>
</gene>
<sequence length="1205" mass="134537">MAKDVRNPEFWNKFMQRPEVQAAMRSKLKYESAAEAAQRTKLDKLERKQRRYEIMNELMKCATNVKHLISPMFRYKITQQYLWKVLCEARKEGLLFCDKLRQPQVYHRLQAIKAEITAGPYGVAGWQAEEEVEEDLMDKMVVEADCIPGGIDGEAPDRKQVLDRREIQGVLDFGQRIKSEGNEAFMNENWEGALTRYCQGDEMLKNFAAEPHLEKENKELKVMHRQCLNNKANAALMVDQWQTALRAADAALKLKMDDEKALFRKAQALEGLGRTDEALEALDEVEQIAEDMDEEFREQILDDVRERKEEIKSIERKAAKDFNSMFKAMGDKQVFGSGRFLADGTSPPPALTGAEERKMKRLKEQEEYRAAKAKHDLEQRRKEGKPIIDQPKEPEMPTPNRPPFGYRSAERTRTLTKAQAEQLLEELLGTYSVEGFQKKVHADAKAVMFELQPFLKRLKKTAFVVQEPLLSKWGFDPSEEGLAEMMVCLSDHTLRDQALRKLADETTKMLYGGEDGMWGMDELMFNYRQNFLFGFDSSLYLGGDQPVSQQRVLEQLVQCDKGELLGHLQPLNVQSWERCVSSSWHPVLLRFDTILGEYLTSGQGQGSHSESEELLCEVLRVLHDVLLLHQELKGPVEKLRDLLQCSHLKVLLGALRCLAACPPSRHMQAGHAASLERRLEVLACGGGFLETGSFRDACSSEAPADVRQPDEMEVDTEPTEPTEPGPEAMLRRRLWSRARTLDGRREVVAVALLAICNAVKHMRAWVLQQYLQKRPGLLSELCEMLQSLRSIGTDAGIAALRVTAAFLDSRFGQSRSEASQLSQMLGLSLPHGIVACALRGLLGHHPPDDQLEDHNALLSAALDLFQITTVNNHQSTVQLGHAGMLLAMLELMQRTDVPSLAAVASMLRCLELASEVSGTAALVLFRDFNGLQALDFTGDAGALEMEPPPATAPAEERQRHLGGLSSLCTRIKGMGRYELKKRGASFAVRVELRRPYVGTKMPAIILEMTFVSFQFPAESWPTAAVAASTCSCKQLRATPSNSEPQRRFRALLEEVSARMKNIQTAIQCSEVLQAGLANVFQGAMMDALKVAVKAAPVRVGLSLFGTAIDIVSTVIQDDPSRVPQLIETKVLPAMMEAISRETMRSTECLSFVPGILASIALHAVGEDFILGLASRPIQLLIDVLVDPTFIPLLYSQAVAASGPAL</sequence>
<feature type="coiled-coil region" evidence="1">
    <location>
        <begin position="275"/>
        <end position="317"/>
    </location>
</feature>
<dbReference type="SMART" id="SM00028">
    <property type="entry name" value="TPR"/>
    <property type="match status" value="2"/>
</dbReference>
<evidence type="ECO:0000256" key="1">
    <source>
        <dbReference type="SAM" id="Coils"/>
    </source>
</evidence>
<comment type="caution">
    <text evidence="4">The sequence shown here is derived from an EMBL/GenBank/DDBJ whole genome shotgun (WGS) entry which is preliminary data.</text>
</comment>
<feature type="region of interest" description="Disordered" evidence="2">
    <location>
        <begin position="372"/>
        <end position="403"/>
    </location>
</feature>
<evidence type="ECO:0000259" key="3">
    <source>
        <dbReference type="Pfam" id="PF06025"/>
    </source>
</evidence>
<feature type="compositionally biased region" description="Basic and acidic residues" evidence="2">
    <location>
        <begin position="372"/>
        <end position="395"/>
    </location>
</feature>
<proteinExistence type="predicted"/>
<name>A0A812JFT4_9DINO</name>
<dbReference type="Gene3D" id="1.25.40.10">
    <property type="entry name" value="Tetratricopeptide repeat domain"/>
    <property type="match status" value="1"/>
</dbReference>
<dbReference type="InterPro" id="IPR010314">
    <property type="entry name" value="E3_Ub_ligase_DUF913"/>
</dbReference>
<reference evidence="4" key="1">
    <citation type="submission" date="2021-02" db="EMBL/GenBank/DDBJ databases">
        <authorList>
            <person name="Dougan E. K."/>
            <person name="Rhodes N."/>
            <person name="Thang M."/>
            <person name="Chan C."/>
        </authorList>
    </citation>
    <scope>NUCLEOTIDE SEQUENCE</scope>
</reference>
<keyword evidence="1" id="KW-0175">Coiled coil</keyword>
<keyword evidence="5" id="KW-1185">Reference proteome</keyword>
<dbReference type="SUPFAM" id="SSF48452">
    <property type="entry name" value="TPR-like"/>
    <property type="match status" value="1"/>
</dbReference>
<organism evidence="4 5">
    <name type="scientific">Symbiodinium natans</name>
    <dbReference type="NCBI Taxonomy" id="878477"/>
    <lineage>
        <taxon>Eukaryota</taxon>
        <taxon>Sar</taxon>
        <taxon>Alveolata</taxon>
        <taxon>Dinophyceae</taxon>
        <taxon>Suessiales</taxon>
        <taxon>Symbiodiniaceae</taxon>
        <taxon>Symbiodinium</taxon>
    </lineage>
</organism>
<dbReference type="Pfam" id="PF06025">
    <property type="entry name" value="DUF913"/>
    <property type="match status" value="1"/>
</dbReference>
<accession>A0A812JFT4</accession>
<dbReference type="AlphaFoldDB" id="A0A812JFT4"/>
<dbReference type="EMBL" id="CAJNDS010000402">
    <property type="protein sequence ID" value="CAE7202238.1"/>
    <property type="molecule type" value="Genomic_DNA"/>
</dbReference>
<dbReference type="OrthoDB" id="2423701at2759"/>
<evidence type="ECO:0000313" key="4">
    <source>
        <dbReference type="EMBL" id="CAE7202238.1"/>
    </source>
</evidence>
<dbReference type="InterPro" id="IPR019734">
    <property type="entry name" value="TPR_rpt"/>
</dbReference>
<dbReference type="InterPro" id="IPR050754">
    <property type="entry name" value="FKBP4/5/8-like"/>
</dbReference>
<evidence type="ECO:0000256" key="2">
    <source>
        <dbReference type="SAM" id="MobiDB-lite"/>
    </source>
</evidence>
<dbReference type="InterPro" id="IPR011990">
    <property type="entry name" value="TPR-like_helical_dom_sf"/>
</dbReference>
<feature type="domain" description="DUF913" evidence="3">
    <location>
        <begin position="962"/>
        <end position="1194"/>
    </location>
</feature>
<feature type="region of interest" description="Disordered" evidence="2">
    <location>
        <begin position="700"/>
        <end position="729"/>
    </location>
</feature>
<evidence type="ECO:0000313" key="5">
    <source>
        <dbReference type="Proteomes" id="UP000604046"/>
    </source>
</evidence>
<dbReference type="PANTHER" id="PTHR46512">
    <property type="entry name" value="PEPTIDYLPROLYL ISOMERASE"/>
    <property type="match status" value="1"/>
</dbReference>
<dbReference type="Proteomes" id="UP000604046">
    <property type="component" value="Unassembled WGS sequence"/>
</dbReference>
<protein>
    <submittedName>
        <fullName evidence="4">Ppid protein</fullName>
    </submittedName>
</protein>